<accession>A0A202EAZ0</accession>
<evidence type="ECO:0000313" key="9">
    <source>
        <dbReference type="Proteomes" id="UP000196084"/>
    </source>
</evidence>
<dbReference type="PANTHER" id="PTHR30620">
    <property type="entry name" value="PERIPLASMIC BETA-GLUCOSIDASE-RELATED"/>
    <property type="match status" value="1"/>
</dbReference>
<dbReference type="EMBL" id="MWPH01000001">
    <property type="protein sequence ID" value="OVE85443.1"/>
    <property type="molecule type" value="Genomic_DNA"/>
</dbReference>
<dbReference type="InterPro" id="IPR036962">
    <property type="entry name" value="Glyco_hydro_3_N_sf"/>
</dbReference>
<dbReference type="PANTHER" id="PTHR30620:SF16">
    <property type="entry name" value="LYSOSOMAL BETA GLUCOSIDASE"/>
    <property type="match status" value="1"/>
</dbReference>
<dbReference type="InterPro" id="IPR013783">
    <property type="entry name" value="Ig-like_fold"/>
</dbReference>
<protein>
    <recommendedName>
        <fullName evidence="3">beta-glucosidase</fullName>
        <ecNumber evidence="3">3.2.1.21</ecNumber>
    </recommendedName>
</protein>
<dbReference type="Pfam" id="PF01915">
    <property type="entry name" value="Glyco_hydro_3_C"/>
    <property type="match status" value="1"/>
</dbReference>
<dbReference type="GO" id="GO:0008422">
    <property type="term" value="F:beta-glucosidase activity"/>
    <property type="evidence" value="ECO:0007669"/>
    <property type="project" value="UniProtKB-EC"/>
</dbReference>
<evidence type="ECO:0000256" key="5">
    <source>
        <dbReference type="ARBA" id="ARBA00022801"/>
    </source>
</evidence>
<dbReference type="AlphaFoldDB" id="A0A202EAZ0"/>
<dbReference type="InterPro" id="IPR001764">
    <property type="entry name" value="Glyco_hydro_3_N"/>
</dbReference>
<dbReference type="SUPFAM" id="SSF52279">
    <property type="entry name" value="Beta-D-glucan exohydrolase, C-terminal domain"/>
    <property type="match status" value="1"/>
</dbReference>
<dbReference type="InterPro" id="IPR019800">
    <property type="entry name" value="Glyco_hydro_3_AS"/>
</dbReference>
<dbReference type="SUPFAM" id="SSF51445">
    <property type="entry name" value="(Trans)glycosidases"/>
    <property type="match status" value="1"/>
</dbReference>
<gene>
    <name evidence="8" type="ORF">B2G88_01030</name>
</gene>
<dbReference type="InterPro" id="IPR002772">
    <property type="entry name" value="Glyco_hydro_3_C"/>
</dbReference>
<reference evidence="8 9" key="1">
    <citation type="submission" date="2017-02" db="EMBL/GenBank/DDBJ databases">
        <title>Natronthermophilus aegyptiacus gen. nov.,sp. nov., an aerobic, extremely halophilic alkalithermophilic archaeon isolated from the athalassohaline Wadi An Natrun, Egypt.</title>
        <authorList>
            <person name="Zhao B."/>
        </authorList>
    </citation>
    <scope>NUCLEOTIDE SEQUENCE [LARGE SCALE GENOMIC DNA]</scope>
    <source>
        <strain evidence="8 9">CGMCC 1.3597</strain>
    </source>
</reference>
<dbReference type="Pfam" id="PF14310">
    <property type="entry name" value="Fn3-like"/>
    <property type="match status" value="1"/>
</dbReference>
<dbReference type="Gene3D" id="3.20.20.300">
    <property type="entry name" value="Glycoside hydrolase, family 3, N-terminal domain"/>
    <property type="match status" value="1"/>
</dbReference>
<evidence type="ECO:0000259" key="7">
    <source>
        <dbReference type="SMART" id="SM01217"/>
    </source>
</evidence>
<keyword evidence="6" id="KW-0326">Glycosidase</keyword>
<dbReference type="Pfam" id="PF00933">
    <property type="entry name" value="Glyco_hydro_3"/>
    <property type="match status" value="1"/>
</dbReference>
<dbReference type="OrthoDB" id="30657at2157"/>
<comment type="catalytic activity">
    <reaction evidence="1">
        <text>Hydrolysis of terminal, non-reducing beta-D-glucosyl residues with release of beta-D-glucose.</text>
        <dbReference type="EC" id="3.2.1.21"/>
    </reaction>
</comment>
<keyword evidence="5 8" id="KW-0378">Hydrolase</keyword>
<dbReference type="EC" id="3.2.1.21" evidence="3"/>
<evidence type="ECO:0000256" key="6">
    <source>
        <dbReference type="ARBA" id="ARBA00023295"/>
    </source>
</evidence>
<evidence type="ECO:0000256" key="2">
    <source>
        <dbReference type="ARBA" id="ARBA00005336"/>
    </source>
</evidence>
<feature type="domain" description="Fibronectin type III-like" evidence="7">
    <location>
        <begin position="663"/>
        <end position="728"/>
    </location>
</feature>
<sequence>MTERIECDSNAETVAALRSELTLSEKVGQLVGTFVGSMGDRDISVADAKSEVVEDNVGTVAAFGIGVSRYHDAERVAEIANELQRTALEETSHGIPLLLPVDAVHGHAYIHDATVFPHGLGVAATRHPAYARTAGEITATEMRATGANVNYGPTSDVARDQRWGRTFETYGESPLLCGRFSAAAISGLESTTDSPRVAATAKHFPAYGDSAGGEDAAVVDRSSTTMYSQLLAPFEDALEEDPSIVMPCYNSIDGEPAHGSRRYLTELLRERLGFDGVVVSDWGGVDHLHEDHRVTASQRGSAKRAVQAGLDQVSVGHGEYAAHLESLVEAGELSEERIDEAVDRILALKVDLGLFDDPFVDHERTSEIIGRDDHREAAYETAKDSQTLLKNEDDLLPLSPSLESILVAGPNADSLRHQYGGWSVKHPEADSGTTVLEGVRDRVSESTTVRYEQGATMTESVDPDAVKSAAADSDVAVVVCGENWYFHEFGPNQLVGETGEFPTRSQLELPPAQRELLETVHATGTPTVLVTITGRPLAISWADEHIPAILQSYYPGSEGGRAVADVLFGKHNPAGRLPISVPRSAEQLPSRFNYYAHPTPIGDDEHPDTYDPLYEFGHGESYTTFECSTLEVDADEIGPAESVRATITVENTGDRAGARALDFFLRDEVSSIVRPVREHVAFTRVSLEPGESTTVSVTIPNAALAVTDSRGRRTVESGAFELTCEDCSTTFEVR</sequence>
<evidence type="ECO:0000256" key="1">
    <source>
        <dbReference type="ARBA" id="ARBA00000448"/>
    </source>
</evidence>
<name>A0A202EAZ0_9EURY</name>
<dbReference type="Proteomes" id="UP000196084">
    <property type="component" value="Unassembled WGS sequence"/>
</dbReference>
<dbReference type="Gene3D" id="2.60.40.10">
    <property type="entry name" value="Immunoglobulins"/>
    <property type="match status" value="1"/>
</dbReference>
<evidence type="ECO:0000313" key="8">
    <source>
        <dbReference type="EMBL" id="OVE85443.1"/>
    </source>
</evidence>
<evidence type="ECO:0000256" key="3">
    <source>
        <dbReference type="ARBA" id="ARBA00012744"/>
    </source>
</evidence>
<dbReference type="PROSITE" id="PS00775">
    <property type="entry name" value="GLYCOSYL_HYDROL_F3"/>
    <property type="match status" value="1"/>
</dbReference>
<organism evidence="8 9">
    <name type="scientific">Natronolimnobius baerhuensis</name>
    <dbReference type="NCBI Taxonomy" id="253108"/>
    <lineage>
        <taxon>Archaea</taxon>
        <taxon>Methanobacteriati</taxon>
        <taxon>Methanobacteriota</taxon>
        <taxon>Stenosarchaea group</taxon>
        <taxon>Halobacteria</taxon>
        <taxon>Halobacteriales</taxon>
        <taxon>Natrialbaceae</taxon>
        <taxon>Natronolimnobius</taxon>
    </lineage>
</organism>
<dbReference type="SMART" id="SM01217">
    <property type="entry name" value="Fn3_like"/>
    <property type="match status" value="1"/>
</dbReference>
<dbReference type="Gene3D" id="3.40.50.1700">
    <property type="entry name" value="Glycoside hydrolase family 3 C-terminal domain"/>
    <property type="match status" value="1"/>
</dbReference>
<dbReference type="PRINTS" id="PR00133">
    <property type="entry name" value="GLHYDRLASE3"/>
</dbReference>
<comment type="similarity">
    <text evidence="2">Belongs to the glycosyl hydrolase 3 family.</text>
</comment>
<dbReference type="InterPro" id="IPR051915">
    <property type="entry name" value="Cellulose_Degrad_GH3"/>
</dbReference>
<dbReference type="InterPro" id="IPR036881">
    <property type="entry name" value="Glyco_hydro_3_C_sf"/>
</dbReference>
<comment type="caution">
    <text evidence="8">The sequence shown here is derived from an EMBL/GenBank/DDBJ whole genome shotgun (WGS) entry which is preliminary data.</text>
</comment>
<dbReference type="InterPro" id="IPR026891">
    <property type="entry name" value="Fn3-like"/>
</dbReference>
<keyword evidence="9" id="KW-1185">Reference proteome</keyword>
<keyword evidence="4" id="KW-0732">Signal</keyword>
<dbReference type="GO" id="GO:0009251">
    <property type="term" value="P:glucan catabolic process"/>
    <property type="evidence" value="ECO:0007669"/>
    <property type="project" value="TreeGrafter"/>
</dbReference>
<dbReference type="RefSeq" id="WP_087713737.1">
    <property type="nucleotide sequence ID" value="NZ_MWPH01000001.1"/>
</dbReference>
<dbReference type="InterPro" id="IPR017853">
    <property type="entry name" value="GH"/>
</dbReference>
<proteinExistence type="inferred from homology"/>
<evidence type="ECO:0000256" key="4">
    <source>
        <dbReference type="ARBA" id="ARBA00022729"/>
    </source>
</evidence>